<accession>A0A940DS46</accession>
<feature type="domain" description="Shikimate dehydrogenase substrate binding N-terminal" evidence="8">
    <location>
        <begin position="6"/>
        <end position="80"/>
    </location>
</feature>
<evidence type="ECO:0000256" key="4">
    <source>
        <dbReference type="ARBA" id="ARBA00023002"/>
    </source>
</evidence>
<dbReference type="GO" id="GO:0009423">
    <property type="term" value="P:chorismate biosynthetic process"/>
    <property type="evidence" value="ECO:0007669"/>
    <property type="project" value="TreeGrafter"/>
</dbReference>
<evidence type="ECO:0000256" key="5">
    <source>
        <dbReference type="ARBA" id="ARBA00023141"/>
    </source>
</evidence>
<keyword evidence="4" id="KW-0560">Oxidoreductase</keyword>
<proteinExistence type="predicted"/>
<dbReference type="SUPFAM" id="SSF51735">
    <property type="entry name" value="NAD(P)-binding Rossmann-fold domains"/>
    <property type="match status" value="1"/>
</dbReference>
<dbReference type="Gene3D" id="3.40.50.720">
    <property type="entry name" value="NAD(P)-binding Rossmann-like Domain"/>
    <property type="match status" value="1"/>
</dbReference>
<reference evidence="10" key="1">
    <citation type="submission" date="2020-10" db="EMBL/GenBank/DDBJ databases">
        <authorList>
            <person name="Gilroy R."/>
        </authorList>
    </citation>
    <scope>NUCLEOTIDE SEQUENCE</scope>
    <source>
        <strain evidence="10">G3-8215</strain>
    </source>
</reference>
<feature type="domain" description="SDH C-terminal" evidence="9">
    <location>
        <begin position="255"/>
        <end position="284"/>
    </location>
</feature>
<dbReference type="InterPro" id="IPR006151">
    <property type="entry name" value="Shikm_DH/Glu-tRNA_Rdtase"/>
</dbReference>
<dbReference type="InterPro" id="IPR046346">
    <property type="entry name" value="Aminoacid_DH-like_N_sf"/>
</dbReference>
<comment type="pathway">
    <text evidence="1">Metabolic intermediate biosynthesis; chorismate biosynthesis; chorismate from D-erythrose 4-phosphate and phosphoenolpyruvate: step 4/7.</text>
</comment>
<dbReference type="InterPro" id="IPR022893">
    <property type="entry name" value="Shikimate_DH_fam"/>
</dbReference>
<evidence type="ECO:0000259" key="7">
    <source>
        <dbReference type="Pfam" id="PF01488"/>
    </source>
</evidence>
<protein>
    <recommendedName>
        <fullName evidence="2">shikimate dehydrogenase (NADP(+))</fullName>
        <ecNumber evidence="2">1.1.1.25</ecNumber>
    </recommendedName>
</protein>
<sequence>MKKFGLIGYPIKGSLSPALFRAGYGGKYPYDLIENADFEAAYRKFLDEYDGVNITAPYKEDAFRKADIIDPVCQRIGATNLTVKTPEGIHAYNSDYIGIRRSLIETALGCIPEDETDINAGITDFFGHRPDALVVGCGGAGKAAAVAAAGLGMKTCLMNRTAARAEKIALELPEYGFYVKPLDDFMQMFMKCDVIIYTLPESIQEIQALESGELPPQKDAGKKIILEANYKTPAFSHEAMSRLQKTCPGIRYVSGLRWLLHQAAGGYELFTGEVPDFRAMEKAITPGL</sequence>
<gene>
    <name evidence="10" type="ORF">IAB75_04205</name>
</gene>
<dbReference type="PANTHER" id="PTHR21089:SF1">
    <property type="entry name" value="BIFUNCTIONAL 3-DEHYDROQUINATE DEHYDRATASE_SHIKIMATE DEHYDROGENASE, CHLOROPLASTIC"/>
    <property type="match status" value="1"/>
</dbReference>
<dbReference type="InterPro" id="IPR013708">
    <property type="entry name" value="Shikimate_DH-bd_N"/>
</dbReference>
<evidence type="ECO:0000256" key="3">
    <source>
        <dbReference type="ARBA" id="ARBA00022857"/>
    </source>
</evidence>
<dbReference type="GO" id="GO:0009073">
    <property type="term" value="P:aromatic amino acid family biosynthetic process"/>
    <property type="evidence" value="ECO:0007669"/>
    <property type="project" value="UniProtKB-KW"/>
</dbReference>
<dbReference type="Pfam" id="PF08501">
    <property type="entry name" value="Shikimate_dh_N"/>
    <property type="match status" value="1"/>
</dbReference>
<dbReference type="PANTHER" id="PTHR21089">
    <property type="entry name" value="SHIKIMATE DEHYDROGENASE"/>
    <property type="match status" value="1"/>
</dbReference>
<evidence type="ECO:0000313" key="10">
    <source>
        <dbReference type="EMBL" id="MBO8483301.1"/>
    </source>
</evidence>
<organism evidence="10 11">
    <name type="scientific">Candidatus Cryptobacteroides avicola</name>
    <dbReference type="NCBI Taxonomy" id="2840757"/>
    <lineage>
        <taxon>Bacteria</taxon>
        <taxon>Pseudomonadati</taxon>
        <taxon>Bacteroidota</taxon>
        <taxon>Bacteroidia</taxon>
        <taxon>Bacteroidales</taxon>
        <taxon>Candidatus Cryptobacteroides</taxon>
    </lineage>
</organism>
<dbReference type="GO" id="GO:0004764">
    <property type="term" value="F:shikimate 3-dehydrogenase (NADP+) activity"/>
    <property type="evidence" value="ECO:0007669"/>
    <property type="project" value="UniProtKB-EC"/>
</dbReference>
<dbReference type="Proteomes" id="UP000725002">
    <property type="component" value="Unassembled WGS sequence"/>
</dbReference>
<reference evidence="10" key="2">
    <citation type="journal article" date="2021" name="PeerJ">
        <title>Extensive microbial diversity within the chicken gut microbiome revealed by metagenomics and culture.</title>
        <authorList>
            <person name="Gilroy R."/>
            <person name="Ravi A."/>
            <person name="Getino M."/>
            <person name="Pursley I."/>
            <person name="Horton D.L."/>
            <person name="Alikhan N.F."/>
            <person name="Baker D."/>
            <person name="Gharbi K."/>
            <person name="Hall N."/>
            <person name="Watson M."/>
            <person name="Adriaenssens E.M."/>
            <person name="Foster-Nyarko E."/>
            <person name="Jarju S."/>
            <person name="Secka A."/>
            <person name="Antonio M."/>
            <person name="Oren A."/>
            <person name="Chaudhuri R.R."/>
            <person name="La Ragione R."/>
            <person name="Hildebrand F."/>
            <person name="Pallen M.J."/>
        </authorList>
    </citation>
    <scope>NUCLEOTIDE SEQUENCE</scope>
    <source>
        <strain evidence="10">G3-8215</strain>
    </source>
</reference>
<dbReference type="AlphaFoldDB" id="A0A940DS46"/>
<evidence type="ECO:0000259" key="8">
    <source>
        <dbReference type="Pfam" id="PF08501"/>
    </source>
</evidence>
<dbReference type="Pfam" id="PF18317">
    <property type="entry name" value="SDH_C"/>
    <property type="match status" value="1"/>
</dbReference>
<dbReference type="Gene3D" id="3.40.50.10860">
    <property type="entry name" value="Leucine Dehydrogenase, chain A, domain 1"/>
    <property type="match status" value="1"/>
</dbReference>
<feature type="domain" description="Quinate/shikimate 5-dehydrogenase/glutamyl-tRNA reductase" evidence="7">
    <location>
        <begin position="131"/>
        <end position="198"/>
    </location>
</feature>
<evidence type="ECO:0000256" key="6">
    <source>
        <dbReference type="ARBA" id="ARBA00049442"/>
    </source>
</evidence>
<dbReference type="InterPro" id="IPR041121">
    <property type="entry name" value="SDH_C"/>
</dbReference>
<dbReference type="EMBL" id="JADILV010000028">
    <property type="protein sequence ID" value="MBO8483301.1"/>
    <property type="molecule type" value="Genomic_DNA"/>
</dbReference>
<evidence type="ECO:0000256" key="1">
    <source>
        <dbReference type="ARBA" id="ARBA00004871"/>
    </source>
</evidence>
<evidence type="ECO:0000256" key="2">
    <source>
        <dbReference type="ARBA" id="ARBA00012962"/>
    </source>
</evidence>
<evidence type="ECO:0000313" key="11">
    <source>
        <dbReference type="Proteomes" id="UP000725002"/>
    </source>
</evidence>
<dbReference type="SUPFAM" id="SSF53223">
    <property type="entry name" value="Aminoacid dehydrogenase-like, N-terminal domain"/>
    <property type="match status" value="1"/>
</dbReference>
<keyword evidence="3" id="KW-0521">NADP</keyword>
<dbReference type="EC" id="1.1.1.25" evidence="2"/>
<keyword evidence="5" id="KW-0057">Aromatic amino acid biosynthesis</keyword>
<dbReference type="GO" id="GO:0019632">
    <property type="term" value="P:shikimate metabolic process"/>
    <property type="evidence" value="ECO:0007669"/>
    <property type="project" value="TreeGrafter"/>
</dbReference>
<name>A0A940DS46_9BACT</name>
<comment type="caution">
    <text evidence="10">The sequence shown here is derived from an EMBL/GenBank/DDBJ whole genome shotgun (WGS) entry which is preliminary data.</text>
</comment>
<comment type="catalytic activity">
    <reaction evidence="6">
        <text>shikimate + NADP(+) = 3-dehydroshikimate + NADPH + H(+)</text>
        <dbReference type="Rhea" id="RHEA:17737"/>
        <dbReference type="ChEBI" id="CHEBI:15378"/>
        <dbReference type="ChEBI" id="CHEBI:16630"/>
        <dbReference type="ChEBI" id="CHEBI:36208"/>
        <dbReference type="ChEBI" id="CHEBI:57783"/>
        <dbReference type="ChEBI" id="CHEBI:58349"/>
        <dbReference type="EC" id="1.1.1.25"/>
    </reaction>
</comment>
<dbReference type="InterPro" id="IPR036291">
    <property type="entry name" value="NAD(P)-bd_dom_sf"/>
</dbReference>
<evidence type="ECO:0000259" key="9">
    <source>
        <dbReference type="Pfam" id="PF18317"/>
    </source>
</evidence>
<dbReference type="Pfam" id="PF01488">
    <property type="entry name" value="Shikimate_DH"/>
    <property type="match status" value="1"/>
</dbReference>
<keyword evidence="5" id="KW-0028">Amino-acid biosynthesis</keyword>